<sequence>MPLAENYFLYLPDNRLCSAWGCTAVSTGHTKIPPHSIYPPIRHPDDHHFDWKRGRILQAYQVILIADGRGMFEFGRRGKTQLVEGGSIVLLFPGVWHRFAPDPELGWTENWIECRSAAFDFARAIGLIDPARPVLPSGPEFAAIFDEIHDRAVEDGLKNQPVLSTLGLQLLALLSQQQEGASAAPADRLVERARVLLMERCADQMPLEEIARELGVSYSYFRRVFKEKTGASPKQHQMALRIRRTQDILTNTDKPIKEIAALLGFSSAFHLSTQFQDLMGCSPSEYRRRSGSLGE</sequence>
<dbReference type="CDD" id="cd02208">
    <property type="entry name" value="cupin_RmlC-like"/>
    <property type="match status" value="1"/>
</dbReference>
<dbReference type="Gene3D" id="2.60.120.10">
    <property type="entry name" value="Jelly Rolls"/>
    <property type="match status" value="1"/>
</dbReference>
<dbReference type="GO" id="GO:0003700">
    <property type="term" value="F:DNA-binding transcription factor activity"/>
    <property type="evidence" value="ECO:0007669"/>
    <property type="project" value="InterPro"/>
</dbReference>
<dbReference type="Gene3D" id="1.10.10.60">
    <property type="entry name" value="Homeodomain-like"/>
    <property type="match status" value="2"/>
</dbReference>
<keyword evidence="2" id="KW-0238">DNA-binding</keyword>
<dbReference type="PANTHER" id="PTHR46796">
    <property type="entry name" value="HTH-TYPE TRANSCRIPTIONAL ACTIVATOR RHAS-RELATED"/>
    <property type="match status" value="1"/>
</dbReference>
<keyword evidence="4" id="KW-0804">Transcription</keyword>
<dbReference type="InterPro" id="IPR014710">
    <property type="entry name" value="RmlC-like_jellyroll"/>
</dbReference>
<dbReference type="AlphaFoldDB" id="A0AAW9TIK4"/>
<dbReference type="RefSeq" id="WP_017264943.1">
    <property type="nucleotide sequence ID" value="NZ_CP009146.1"/>
</dbReference>
<evidence type="ECO:0000259" key="5">
    <source>
        <dbReference type="PROSITE" id="PS01124"/>
    </source>
</evidence>
<protein>
    <submittedName>
        <fullName evidence="6">Helix-turn-helix domain-containing protein</fullName>
    </submittedName>
</protein>
<dbReference type="SUPFAM" id="SSF46689">
    <property type="entry name" value="Homeodomain-like"/>
    <property type="match status" value="2"/>
</dbReference>
<dbReference type="InterPro" id="IPR018062">
    <property type="entry name" value="HTH_AraC-typ_CS"/>
</dbReference>
<dbReference type="SMART" id="SM00342">
    <property type="entry name" value="HTH_ARAC"/>
    <property type="match status" value="1"/>
</dbReference>
<dbReference type="Pfam" id="PF12833">
    <property type="entry name" value="HTH_18"/>
    <property type="match status" value="1"/>
</dbReference>
<evidence type="ECO:0000256" key="4">
    <source>
        <dbReference type="ARBA" id="ARBA00023163"/>
    </source>
</evidence>
<keyword evidence="3" id="KW-0010">Activator</keyword>
<reference evidence="6 7" key="1">
    <citation type="journal article" date="2013" name="Genome Biol.">
        <title>Comparative genomics of the core and accessory genomes of 48 Sinorhizobium strains comprising five genospecies.</title>
        <authorList>
            <person name="Sugawara M."/>
            <person name="Epstein B."/>
            <person name="Badgley B.D."/>
            <person name="Unno T."/>
            <person name="Xu L."/>
            <person name="Reese J."/>
            <person name="Gyaneshwar P."/>
            <person name="Denny R."/>
            <person name="Mudge J."/>
            <person name="Bharti A.K."/>
            <person name="Farmer A.D."/>
            <person name="May G.D."/>
            <person name="Woodward J.E."/>
            <person name="Medigue C."/>
            <person name="Vallenet D."/>
            <person name="Lajus A."/>
            <person name="Rouy Z."/>
            <person name="Martinez-Vaz B."/>
            <person name="Tiffin P."/>
            <person name="Young N.D."/>
            <person name="Sadowsky M.J."/>
        </authorList>
    </citation>
    <scope>NUCLEOTIDE SEQUENCE [LARGE SCALE GENOMIC DNA]</scope>
    <source>
        <strain evidence="6 7">N6B1</strain>
    </source>
</reference>
<dbReference type="GeneID" id="25013413"/>
<dbReference type="KEGG" id="smer:DU99_27310"/>
<dbReference type="PROSITE" id="PS01124">
    <property type="entry name" value="HTH_ARAC_FAMILY_2"/>
    <property type="match status" value="1"/>
</dbReference>
<evidence type="ECO:0000313" key="6">
    <source>
        <dbReference type="EMBL" id="MQW31907.1"/>
    </source>
</evidence>
<gene>
    <name evidence="6" type="ORF">GHK53_03345</name>
</gene>
<dbReference type="GO" id="GO:0043565">
    <property type="term" value="F:sequence-specific DNA binding"/>
    <property type="evidence" value="ECO:0007669"/>
    <property type="project" value="InterPro"/>
</dbReference>
<dbReference type="InterPro" id="IPR037923">
    <property type="entry name" value="HTH-like"/>
</dbReference>
<accession>A0AAW9TIK4</accession>
<feature type="domain" description="HTH araC/xylS-type" evidence="5">
    <location>
        <begin position="191"/>
        <end position="289"/>
    </location>
</feature>
<proteinExistence type="predicted"/>
<evidence type="ECO:0000256" key="2">
    <source>
        <dbReference type="ARBA" id="ARBA00023125"/>
    </source>
</evidence>
<dbReference type="Pfam" id="PF02311">
    <property type="entry name" value="AraC_binding"/>
    <property type="match status" value="1"/>
</dbReference>
<dbReference type="InterPro" id="IPR018060">
    <property type="entry name" value="HTH_AraC"/>
</dbReference>
<dbReference type="EMBL" id="WISR01000035">
    <property type="protein sequence ID" value="MQW31907.1"/>
    <property type="molecule type" value="Genomic_DNA"/>
</dbReference>
<name>A0AAW9TIK4_RHIML</name>
<evidence type="ECO:0000313" key="7">
    <source>
        <dbReference type="Proteomes" id="UP000429484"/>
    </source>
</evidence>
<evidence type="ECO:0000256" key="1">
    <source>
        <dbReference type="ARBA" id="ARBA00023015"/>
    </source>
</evidence>
<comment type="caution">
    <text evidence="6">The sequence shown here is derived from an EMBL/GenBank/DDBJ whole genome shotgun (WGS) entry which is preliminary data.</text>
</comment>
<dbReference type="PROSITE" id="PS00041">
    <property type="entry name" value="HTH_ARAC_FAMILY_1"/>
    <property type="match status" value="1"/>
</dbReference>
<dbReference type="InterPro" id="IPR050204">
    <property type="entry name" value="AraC_XylS_family_regulators"/>
</dbReference>
<organism evidence="6 7">
    <name type="scientific">Rhizobium meliloti</name>
    <name type="common">Ensifer meliloti</name>
    <name type="synonym">Sinorhizobium meliloti</name>
    <dbReference type="NCBI Taxonomy" id="382"/>
    <lineage>
        <taxon>Bacteria</taxon>
        <taxon>Pseudomonadati</taxon>
        <taxon>Pseudomonadota</taxon>
        <taxon>Alphaproteobacteria</taxon>
        <taxon>Hyphomicrobiales</taxon>
        <taxon>Rhizobiaceae</taxon>
        <taxon>Sinorhizobium/Ensifer group</taxon>
        <taxon>Sinorhizobium</taxon>
    </lineage>
</organism>
<keyword evidence="1" id="KW-0805">Transcription regulation</keyword>
<dbReference type="SUPFAM" id="SSF51215">
    <property type="entry name" value="Regulatory protein AraC"/>
    <property type="match status" value="1"/>
</dbReference>
<dbReference type="InterPro" id="IPR003313">
    <property type="entry name" value="AraC-bd"/>
</dbReference>
<dbReference type="Proteomes" id="UP000429484">
    <property type="component" value="Unassembled WGS sequence"/>
</dbReference>
<dbReference type="InterPro" id="IPR009057">
    <property type="entry name" value="Homeodomain-like_sf"/>
</dbReference>
<evidence type="ECO:0000256" key="3">
    <source>
        <dbReference type="ARBA" id="ARBA00023159"/>
    </source>
</evidence>